<evidence type="ECO:0000259" key="13">
    <source>
        <dbReference type="PROSITE" id="PS50885"/>
    </source>
</evidence>
<accession>A0A0L0W861</accession>
<dbReference type="PROSITE" id="PS50111">
    <property type="entry name" value="CHEMOTAXIS_TRANSDUC_2"/>
    <property type="match status" value="1"/>
</dbReference>
<dbReference type="PANTHER" id="PTHR32089">
    <property type="entry name" value="METHYL-ACCEPTING CHEMOTAXIS PROTEIN MCPB"/>
    <property type="match status" value="1"/>
</dbReference>
<keyword evidence="3" id="KW-0145">Chemotaxis</keyword>
<dbReference type="Pfam" id="PF02743">
    <property type="entry name" value="dCache_1"/>
    <property type="match status" value="1"/>
</dbReference>
<feature type="domain" description="HAMP" evidence="13">
    <location>
        <begin position="302"/>
        <end position="357"/>
    </location>
</feature>
<feature type="transmembrane region" description="Helical" evidence="11">
    <location>
        <begin position="7"/>
        <end position="29"/>
    </location>
</feature>
<comment type="subcellular location">
    <subcellularLocation>
        <location evidence="1">Cell membrane</location>
        <topology evidence="1">Multi-pass membrane protein</topology>
    </subcellularLocation>
</comment>
<evidence type="ECO:0000256" key="10">
    <source>
        <dbReference type="SAM" id="Coils"/>
    </source>
</evidence>
<name>A0A0L0W861_GOTPU</name>
<dbReference type="InterPro" id="IPR033479">
    <property type="entry name" value="dCache_1"/>
</dbReference>
<dbReference type="GO" id="GO:0005886">
    <property type="term" value="C:plasma membrane"/>
    <property type="evidence" value="ECO:0007669"/>
    <property type="project" value="UniProtKB-SubCell"/>
</dbReference>
<gene>
    <name evidence="14" type="ORF">CLPU_12c00360</name>
</gene>
<feature type="coiled-coil region" evidence="10">
    <location>
        <begin position="447"/>
        <end position="474"/>
    </location>
</feature>
<dbReference type="STRING" id="1503.CLPU_12c00360"/>
<reference evidence="15" key="1">
    <citation type="submission" date="2015-07" db="EMBL/GenBank/DDBJ databases">
        <title>Draft genome sequence of the purine-degrading Gottschalkia purinilyticum DSM 1384 (formerly Clostridium purinilyticum).</title>
        <authorList>
            <person name="Poehlein A."/>
            <person name="Schiel-Bengelsdorf B."/>
            <person name="Bengelsdorf F.R."/>
            <person name="Daniel R."/>
            <person name="Duerre P."/>
        </authorList>
    </citation>
    <scope>NUCLEOTIDE SEQUENCE [LARGE SCALE GENOMIC DNA]</scope>
    <source>
        <strain evidence="15">DSM 1384</strain>
    </source>
</reference>
<feature type="coiled-coil region" evidence="10">
    <location>
        <begin position="570"/>
        <end position="617"/>
    </location>
</feature>
<feature type="domain" description="Methyl-accepting transducer" evidence="12">
    <location>
        <begin position="376"/>
        <end position="633"/>
    </location>
</feature>
<dbReference type="Gene3D" id="3.30.450.20">
    <property type="entry name" value="PAS domain"/>
    <property type="match status" value="1"/>
</dbReference>
<dbReference type="GO" id="GO:0006935">
    <property type="term" value="P:chemotaxis"/>
    <property type="evidence" value="ECO:0007669"/>
    <property type="project" value="UniProtKB-KW"/>
</dbReference>
<dbReference type="GO" id="GO:0007165">
    <property type="term" value="P:signal transduction"/>
    <property type="evidence" value="ECO:0007669"/>
    <property type="project" value="UniProtKB-KW"/>
</dbReference>
<keyword evidence="15" id="KW-1185">Reference proteome</keyword>
<evidence type="ECO:0000256" key="8">
    <source>
        <dbReference type="ARBA" id="ARBA00029447"/>
    </source>
</evidence>
<keyword evidence="2" id="KW-1003">Cell membrane</keyword>
<dbReference type="InterPro" id="IPR004089">
    <property type="entry name" value="MCPsignal_dom"/>
</dbReference>
<dbReference type="Gene3D" id="1.10.287.950">
    <property type="entry name" value="Methyl-accepting chemotaxis protein"/>
    <property type="match status" value="1"/>
</dbReference>
<dbReference type="EMBL" id="LGSS01000012">
    <property type="protein sequence ID" value="KNF07763.1"/>
    <property type="molecule type" value="Genomic_DNA"/>
</dbReference>
<evidence type="ECO:0000313" key="14">
    <source>
        <dbReference type="EMBL" id="KNF07763.1"/>
    </source>
</evidence>
<dbReference type="PANTHER" id="PTHR32089:SF112">
    <property type="entry name" value="LYSOZYME-LIKE PROTEIN-RELATED"/>
    <property type="match status" value="1"/>
</dbReference>
<dbReference type="SUPFAM" id="SSF103190">
    <property type="entry name" value="Sensory domain-like"/>
    <property type="match status" value="1"/>
</dbReference>
<dbReference type="SMART" id="SM00283">
    <property type="entry name" value="MA"/>
    <property type="match status" value="1"/>
</dbReference>
<keyword evidence="7 9" id="KW-0807">Transducer</keyword>
<comment type="caution">
    <text evidence="14">The sequence shown here is derived from an EMBL/GenBank/DDBJ whole genome shotgun (WGS) entry which is preliminary data.</text>
</comment>
<dbReference type="Gene3D" id="6.10.340.10">
    <property type="match status" value="1"/>
</dbReference>
<keyword evidence="6 11" id="KW-0472">Membrane</keyword>
<dbReference type="SUPFAM" id="SSF58104">
    <property type="entry name" value="Methyl-accepting chemotaxis protein (MCP) signaling domain"/>
    <property type="match status" value="1"/>
</dbReference>
<keyword evidence="5 11" id="KW-1133">Transmembrane helix</keyword>
<dbReference type="AlphaFoldDB" id="A0A0L0W861"/>
<dbReference type="CDD" id="cd12912">
    <property type="entry name" value="PDC2_MCP_like"/>
    <property type="match status" value="1"/>
</dbReference>
<organism evidence="14 15">
    <name type="scientific">Gottschalkia purinilytica</name>
    <name type="common">Clostridium purinilyticum</name>
    <dbReference type="NCBI Taxonomy" id="1503"/>
    <lineage>
        <taxon>Bacteria</taxon>
        <taxon>Bacillati</taxon>
        <taxon>Bacillota</taxon>
        <taxon>Tissierellia</taxon>
        <taxon>Tissierellales</taxon>
        <taxon>Gottschalkiaceae</taxon>
        <taxon>Gottschalkia</taxon>
    </lineage>
</organism>
<keyword evidence="10" id="KW-0175">Coiled coil</keyword>
<dbReference type="InterPro" id="IPR003660">
    <property type="entry name" value="HAMP_dom"/>
</dbReference>
<dbReference type="Proteomes" id="UP000037267">
    <property type="component" value="Unassembled WGS sequence"/>
</dbReference>
<dbReference type="CDD" id="cd06225">
    <property type="entry name" value="HAMP"/>
    <property type="match status" value="1"/>
</dbReference>
<evidence type="ECO:0000256" key="2">
    <source>
        <dbReference type="ARBA" id="ARBA00022475"/>
    </source>
</evidence>
<feature type="transmembrane region" description="Helical" evidence="11">
    <location>
        <begin position="281"/>
        <end position="301"/>
    </location>
</feature>
<keyword evidence="4 11" id="KW-0812">Transmembrane</keyword>
<sequence length="662" mass="73602">MGLRNKLTTMFVTSSIVICLVIGSIIYVVSSNSILDMEKANLTLTSKQISKLVDERVNNQFDYMERIVNRTDLMNKDISLESKIELLKRELKIGNFIYLSIVDKYGNEVSTDQKSYNSINQTYFKEAISGKRFISDPITDKDRGENLILYSVPIKNGDDIDGVLVAARSGKNLDAMISGASLIKSGYTYVVNNEGVIISHENKDLNSNKYNLVYDPKNSKDTELNDAINYILKEKEGNIVYNNGEEEEILGFSKTKSTNWTLVAAAPKDEILSEINGIRSILLIISIVSAIAVGIAFWIMIKRISDPIVIISKFANSISHGNFNEEINENIINRKDEIGTLAKAFEDMRKKLKETMEEVLNITENLSSSSLELTDSIQNIKVSSQEIAKTIEEVAKGAVDQANNTENGLNRVNEIGNMIDKNKESVLLLNQKSNETTNAIKEGVLVLEDLIKKAEESEEKIKEVYDKIVKTNNSAENIGKASEFIASIAEQTNLLALNAAIEAARAGEAGKGFAVVADEIRKLAEESNASTKIIDEAVAELQQNSTNSVAKIEKLLDIVNDEMNSVNFTNEKYKEISEAVNLEVEVLEELNEIRKEKEEKKNNLLVLIEDLSALAEQNSASTEQVLASTQEQLASTEEIESTCSKLVEIIKKLKEISSKFEM</sequence>
<evidence type="ECO:0000259" key="12">
    <source>
        <dbReference type="PROSITE" id="PS50111"/>
    </source>
</evidence>
<dbReference type="PROSITE" id="PS50885">
    <property type="entry name" value="HAMP"/>
    <property type="match status" value="1"/>
</dbReference>
<dbReference type="OrthoDB" id="597657at2"/>
<dbReference type="InterPro" id="IPR029151">
    <property type="entry name" value="Sensor-like_sf"/>
</dbReference>
<dbReference type="Pfam" id="PF00672">
    <property type="entry name" value="HAMP"/>
    <property type="match status" value="1"/>
</dbReference>
<evidence type="ECO:0000256" key="11">
    <source>
        <dbReference type="SAM" id="Phobius"/>
    </source>
</evidence>
<evidence type="ECO:0000256" key="9">
    <source>
        <dbReference type="PROSITE-ProRule" id="PRU00284"/>
    </source>
</evidence>
<comment type="similarity">
    <text evidence="8">Belongs to the methyl-accepting chemotaxis (MCP) protein family.</text>
</comment>
<evidence type="ECO:0000256" key="3">
    <source>
        <dbReference type="ARBA" id="ARBA00022500"/>
    </source>
</evidence>
<evidence type="ECO:0000256" key="1">
    <source>
        <dbReference type="ARBA" id="ARBA00004651"/>
    </source>
</evidence>
<dbReference type="RefSeq" id="WP_050355893.1">
    <property type="nucleotide sequence ID" value="NZ_LGSS01000012.1"/>
</dbReference>
<evidence type="ECO:0000313" key="15">
    <source>
        <dbReference type="Proteomes" id="UP000037267"/>
    </source>
</evidence>
<evidence type="ECO:0000256" key="7">
    <source>
        <dbReference type="ARBA" id="ARBA00023224"/>
    </source>
</evidence>
<dbReference type="CDD" id="cd18773">
    <property type="entry name" value="PDC1_HK_sensor"/>
    <property type="match status" value="1"/>
</dbReference>
<dbReference type="SMART" id="SM00304">
    <property type="entry name" value="HAMP"/>
    <property type="match status" value="1"/>
</dbReference>
<dbReference type="Pfam" id="PF00015">
    <property type="entry name" value="MCPsignal"/>
    <property type="match status" value="1"/>
</dbReference>
<protein>
    <submittedName>
        <fullName evidence="14">Methyl-accepting chemotaxis sensory transducer protein</fullName>
    </submittedName>
</protein>
<evidence type="ECO:0000256" key="6">
    <source>
        <dbReference type="ARBA" id="ARBA00023136"/>
    </source>
</evidence>
<evidence type="ECO:0000256" key="4">
    <source>
        <dbReference type="ARBA" id="ARBA00022692"/>
    </source>
</evidence>
<evidence type="ECO:0000256" key="5">
    <source>
        <dbReference type="ARBA" id="ARBA00022989"/>
    </source>
</evidence>
<proteinExistence type="inferred from homology"/>